<gene>
    <name evidence="3" type="ORF">B9H00_15850</name>
</gene>
<reference evidence="3 4" key="1">
    <citation type="submission" date="2017-05" db="EMBL/GenBank/DDBJ databases">
        <authorList>
            <person name="Song R."/>
            <person name="Chenine A.L."/>
            <person name="Ruprecht R.M."/>
        </authorList>
    </citation>
    <scope>NUCLEOTIDE SEQUENCE [LARGE SCALE GENOMIC DNA]</scope>
    <source>
        <strain evidence="3">SW32</strain>
    </source>
</reference>
<dbReference type="KEGG" id="kma:B9H00_15850"/>
<name>A0A240UTA5_9GAMM</name>
<proteinExistence type="predicted"/>
<evidence type="ECO:0000256" key="1">
    <source>
        <dbReference type="SAM" id="MobiDB-lite"/>
    </source>
</evidence>
<keyword evidence="4" id="KW-1185">Reference proteome</keyword>
<feature type="chain" id="PRO_5043411132" evidence="2">
    <location>
        <begin position="20"/>
        <end position="66"/>
    </location>
</feature>
<evidence type="ECO:0000313" key="3">
    <source>
        <dbReference type="EMBL" id="ART64345.1"/>
    </source>
</evidence>
<feature type="region of interest" description="Disordered" evidence="1">
    <location>
        <begin position="32"/>
        <end position="66"/>
    </location>
</feature>
<sequence length="66" mass="7526">MLKGILLCCGFLIAQLALLHFVDHRQANSRSQIEYTQTNTPQANLRNREGQLSRREDEKNDDQGAV</sequence>
<keyword evidence="2" id="KW-0732">Signal</keyword>
<dbReference type="AlphaFoldDB" id="A0A240UTA5"/>
<dbReference type="OrthoDB" id="6183514at2"/>
<feature type="compositionally biased region" description="Polar residues" evidence="1">
    <location>
        <begin position="32"/>
        <end position="45"/>
    </location>
</feature>
<protein>
    <submittedName>
        <fullName evidence="3">Uncharacterized protein</fullName>
    </submittedName>
</protein>
<evidence type="ECO:0000256" key="2">
    <source>
        <dbReference type="SAM" id="SignalP"/>
    </source>
</evidence>
<feature type="signal peptide" evidence="2">
    <location>
        <begin position="1"/>
        <end position="19"/>
    </location>
</feature>
<feature type="compositionally biased region" description="Basic and acidic residues" evidence="1">
    <location>
        <begin position="46"/>
        <end position="66"/>
    </location>
</feature>
<organism evidence="3 4">
    <name type="scientific">Kushneria marisflavi</name>
    <dbReference type="NCBI Taxonomy" id="157779"/>
    <lineage>
        <taxon>Bacteria</taxon>
        <taxon>Pseudomonadati</taxon>
        <taxon>Pseudomonadota</taxon>
        <taxon>Gammaproteobacteria</taxon>
        <taxon>Oceanospirillales</taxon>
        <taxon>Halomonadaceae</taxon>
        <taxon>Kushneria</taxon>
    </lineage>
</organism>
<dbReference type="RefSeq" id="WP_086901469.1">
    <property type="nucleotide sequence ID" value="NZ_CP021358.1"/>
</dbReference>
<evidence type="ECO:0000313" key="4">
    <source>
        <dbReference type="Proteomes" id="UP000194457"/>
    </source>
</evidence>
<dbReference type="Proteomes" id="UP000194457">
    <property type="component" value="Chromosome"/>
</dbReference>
<accession>A0A240UTA5</accession>
<dbReference type="EMBL" id="CP021358">
    <property type="protein sequence ID" value="ART64345.1"/>
    <property type="molecule type" value="Genomic_DNA"/>
</dbReference>